<name>A0AB39W6Q6_9FLAO</name>
<feature type="transmembrane region" description="Helical" evidence="1">
    <location>
        <begin position="22"/>
        <end position="40"/>
    </location>
</feature>
<dbReference type="AlphaFoldDB" id="A0AB39W6Q6"/>
<sequence>MTFSCLITLFAMLYSLRSNEFIYIKLGLFAFSLIFILVMFTKKGLVVKKNELYNGVFLFEKLTYKKAIKCDFKIVTVFKGRLSTNYNYSYDIKEFHNWEPDLNTTVVSFTLNLLNQNHTKKIKVITLTKVDKTKIAVDFILANTSLKYEIFNPVFN</sequence>
<proteinExistence type="predicted"/>
<organism evidence="2">
    <name type="scientific">Flavobacterium sp. WC2409</name>
    <dbReference type="NCBI Taxonomy" id="3234139"/>
    <lineage>
        <taxon>Bacteria</taxon>
        <taxon>Pseudomonadati</taxon>
        <taxon>Bacteroidota</taxon>
        <taxon>Flavobacteriia</taxon>
        <taxon>Flavobacteriales</taxon>
        <taxon>Flavobacteriaceae</taxon>
        <taxon>Flavobacterium</taxon>
    </lineage>
</organism>
<evidence type="ECO:0000256" key="1">
    <source>
        <dbReference type="SAM" id="Phobius"/>
    </source>
</evidence>
<accession>A0AB39W6Q6</accession>
<keyword evidence="1" id="KW-1133">Transmembrane helix</keyword>
<protein>
    <submittedName>
        <fullName evidence="2">Uncharacterized protein</fullName>
    </submittedName>
</protein>
<reference evidence="2" key="1">
    <citation type="submission" date="2024-07" db="EMBL/GenBank/DDBJ databases">
        <authorList>
            <person name="Biller S.J."/>
        </authorList>
    </citation>
    <scope>NUCLEOTIDE SEQUENCE</scope>
    <source>
        <strain evidence="2">WC2409</strain>
    </source>
</reference>
<dbReference type="RefSeq" id="WP_367769621.1">
    <property type="nucleotide sequence ID" value="NZ_CP165625.1"/>
</dbReference>
<evidence type="ECO:0000313" key="2">
    <source>
        <dbReference type="EMBL" id="XDU96571.1"/>
    </source>
</evidence>
<gene>
    <name evidence="2" type="ORF">AB3G34_05520</name>
</gene>
<keyword evidence="1" id="KW-0472">Membrane</keyword>
<dbReference type="EMBL" id="CP165625">
    <property type="protein sequence ID" value="XDU96571.1"/>
    <property type="molecule type" value="Genomic_DNA"/>
</dbReference>
<keyword evidence="1" id="KW-0812">Transmembrane</keyword>